<protein>
    <recommendedName>
        <fullName evidence="3">NADPH-dependent FMN reductase-like domain-containing protein</fullName>
    </recommendedName>
</protein>
<dbReference type="EMBL" id="LAZR01034251">
    <property type="protein sequence ID" value="KKL45824.1"/>
    <property type="molecule type" value="Genomic_DNA"/>
</dbReference>
<dbReference type="InterPro" id="IPR005025">
    <property type="entry name" value="FMN_Rdtase-like_dom"/>
</dbReference>
<keyword evidence="2" id="KW-0288">FMN</keyword>
<evidence type="ECO:0000256" key="1">
    <source>
        <dbReference type="ARBA" id="ARBA00022630"/>
    </source>
</evidence>
<keyword evidence="1" id="KW-0285">Flavoprotein</keyword>
<gene>
    <name evidence="4" type="ORF">LCGC14_2351750</name>
</gene>
<feature type="domain" description="NADPH-dependent FMN reductase-like" evidence="3">
    <location>
        <begin position="1"/>
        <end position="147"/>
    </location>
</feature>
<accession>A0A0F9C9L3</accession>
<evidence type="ECO:0000256" key="2">
    <source>
        <dbReference type="ARBA" id="ARBA00022643"/>
    </source>
</evidence>
<dbReference type="InterPro" id="IPR029039">
    <property type="entry name" value="Flavoprotein-like_sf"/>
</dbReference>
<dbReference type="GO" id="GO:0016491">
    <property type="term" value="F:oxidoreductase activity"/>
    <property type="evidence" value="ECO:0007669"/>
    <property type="project" value="InterPro"/>
</dbReference>
<dbReference type="Pfam" id="PF03358">
    <property type="entry name" value="FMN_red"/>
    <property type="match status" value="1"/>
</dbReference>
<dbReference type="Gene3D" id="3.40.50.360">
    <property type="match status" value="1"/>
</dbReference>
<dbReference type="AlphaFoldDB" id="A0A0F9C9L3"/>
<comment type="caution">
    <text evidence="4">The sequence shown here is derived from an EMBL/GenBank/DDBJ whole genome shotgun (WGS) entry which is preliminary data.</text>
</comment>
<sequence length="184" mass="20401">MKILGVVGSPRIGGNTETLVDEVLAGAKEAGAAIEKVILNKLDINPCQACNSCRKTGLCMHKDDMPTLLDKMIESDAWVLGTPIYWWGPTAQFKAFLDRWYHPKHREFKGKRVIIVIPFGGGHEKYARHTVGMLEDALEYLSINVVKTLLAPGFGRRGMVRNNTDLLTKARNAGKEVLVNLISQ</sequence>
<dbReference type="InterPro" id="IPR051796">
    <property type="entry name" value="ISF_SsuE-like"/>
</dbReference>
<dbReference type="PANTHER" id="PTHR43278:SF2">
    <property type="entry name" value="IRON-SULFUR FLAVOPROTEIN"/>
    <property type="match status" value="1"/>
</dbReference>
<name>A0A0F9C9L3_9ZZZZ</name>
<dbReference type="PANTHER" id="PTHR43278">
    <property type="entry name" value="NAD(P)H-DEPENDENT FMN-CONTAINING OXIDOREDUCTASE YWQN-RELATED"/>
    <property type="match status" value="1"/>
</dbReference>
<reference evidence="4" key="1">
    <citation type="journal article" date="2015" name="Nature">
        <title>Complex archaea that bridge the gap between prokaryotes and eukaryotes.</title>
        <authorList>
            <person name="Spang A."/>
            <person name="Saw J.H."/>
            <person name="Jorgensen S.L."/>
            <person name="Zaremba-Niedzwiedzka K."/>
            <person name="Martijn J."/>
            <person name="Lind A.E."/>
            <person name="van Eijk R."/>
            <person name="Schleper C."/>
            <person name="Guy L."/>
            <person name="Ettema T.J."/>
        </authorList>
    </citation>
    <scope>NUCLEOTIDE SEQUENCE</scope>
</reference>
<proteinExistence type="predicted"/>
<evidence type="ECO:0000313" key="4">
    <source>
        <dbReference type="EMBL" id="KKL45824.1"/>
    </source>
</evidence>
<organism evidence="4">
    <name type="scientific">marine sediment metagenome</name>
    <dbReference type="NCBI Taxonomy" id="412755"/>
    <lineage>
        <taxon>unclassified sequences</taxon>
        <taxon>metagenomes</taxon>
        <taxon>ecological metagenomes</taxon>
    </lineage>
</organism>
<evidence type="ECO:0000259" key="3">
    <source>
        <dbReference type="Pfam" id="PF03358"/>
    </source>
</evidence>
<dbReference type="SUPFAM" id="SSF52218">
    <property type="entry name" value="Flavoproteins"/>
    <property type="match status" value="1"/>
</dbReference>